<feature type="binding site" evidence="12">
    <location>
        <position position="302"/>
    </location>
    <ligand>
        <name>K(+)</name>
        <dbReference type="ChEBI" id="CHEBI:29103"/>
    </ligand>
</feature>
<keyword evidence="10 12" id="KW-0630">Potassium</keyword>
<comment type="pathway">
    <text evidence="12">Carbohydrate metabolism; D-ribose degradation; D-ribose 5-phosphate from beta-D-ribopyranose: step 2/2.</text>
</comment>
<feature type="binding site" evidence="12">
    <location>
        <position position="308"/>
    </location>
    <ligand>
        <name>K(+)</name>
        <dbReference type="ChEBI" id="CHEBI:29103"/>
    </ligand>
</feature>
<dbReference type="EMBL" id="CP064812">
    <property type="protein sequence ID" value="QPG74356.1"/>
    <property type="molecule type" value="Genomic_DNA"/>
</dbReference>
<dbReference type="SUPFAM" id="SSF53613">
    <property type="entry name" value="Ribokinase-like"/>
    <property type="match status" value="1"/>
</dbReference>
<evidence type="ECO:0000313" key="14">
    <source>
        <dbReference type="EMBL" id="QPG74356.1"/>
    </source>
</evidence>
<evidence type="ECO:0000256" key="1">
    <source>
        <dbReference type="ARBA" id="ARBA00005380"/>
    </source>
</evidence>
<keyword evidence="15" id="KW-1185">Reference proteome</keyword>
<feature type="binding site" evidence="12">
    <location>
        <position position="145"/>
    </location>
    <ligand>
        <name>substrate</name>
    </ligand>
</feature>
<dbReference type="CDD" id="cd01174">
    <property type="entry name" value="ribokinase"/>
    <property type="match status" value="1"/>
</dbReference>
<keyword evidence="9 12" id="KW-0460">Magnesium</keyword>
<evidence type="ECO:0000256" key="12">
    <source>
        <dbReference type="HAMAP-Rule" id="MF_03215"/>
    </source>
</evidence>
<dbReference type="OrthoDB" id="415590at2759"/>
<dbReference type="InterPro" id="IPR011611">
    <property type="entry name" value="PfkB_dom"/>
</dbReference>
<keyword evidence="12" id="KW-0539">Nucleus</keyword>
<comment type="function">
    <text evidence="12">Catalyzes the phosphorylation of ribose at O-5 in a reaction requiring ATP and magnesium. The resulting D-ribose-5-phosphate can then be used either for sythesis of nucleotides, histidine, and tryptophan, or as a component of the pentose phosphate pathway.</text>
</comment>
<dbReference type="GO" id="GO:0019303">
    <property type="term" value="P:D-ribose catabolic process"/>
    <property type="evidence" value="ECO:0007669"/>
    <property type="project" value="UniProtKB-UniRule"/>
</dbReference>
<reference evidence="14" key="1">
    <citation type="submission" date="2020-10" db="EMBL/GenBank/DDBJ databases">
        <authorList>
            <person name="Roach M.J.R."/>
        </authorList>
    </citation>
    <scope>NUCLEOTIDE SEQUENCE</scope>
    <source>
        <strain evidence="14">CBS 1945</strain>
    </source>
</reference>
<keyword evidence="12" id="KW-0963">Cytoplasm</keyword>
<feature type="binding site" evidence="12">
    <location>
        <position position="191"/>
    </location>
    <ligand>
        <name>ATP</name>
        <dbReference type="ChEBI" id="CHEBI:30616"/>
    </ligand>
</feature>
<evidence type="ECO:0000313" key="15">
    <source>
        <dbReference type="Proteomes" id="UP000662931"/>
    </source>
</evidence>
<dbReference type="GO" id="GO:0005634">
    <property type="term" value="C:nucleus"/>
    <property type="evidence" value="ECO:0007669"/>
    <property type="project" value="UniProtKB-SubCell"/>
</dbReference>
<keyword evidence="4 12" id="KW-0808">Transferase</keyword>
<dbReference type="Gene3D" id="3.40.1190.20">
    <property type="match status" value="1"/>
</dbReference>
<name>A0A875RYW9_EENNA</name>
<evidence type="ECO:0000256" key="11">
    <source>
        <dbReference type="ARBA" id="ARBA00023277"/>
    </source>
</evidence>
<evidence type="ECO:0000256" key="3">
    <source>
        <dbReference type="ARBA" id="ARBA00016943"/>
    </source>
</evidence>
<feature type="binding site" evidence="12">
    <location>
        <position position="265"/>
    </location>
    <ligand>
        <name>K(+)</name>
        <dbReference type="ChEBI" id="CHEBI:29103"/>
    </ligand>
</feature>
<dbReference type="InterPro" id="IPR002139">
    <property type="entry name" value="Ribo/fructo_kinase"/>
</dbReference>
<dbReference type="EC" id="2.7.1.15" evidence="2 12"/>
<dbReference type="InterPro" id="IPR002173">
    <property type="entry name" value="Carboh/pur_kinase_PfkB_CS"/>
</dbReference>
<dbReference type="AlphaFoldDB" id="A0A875RYW9"/>
<dbReference type="Pfam" id="PF00294">
    <property type="entry name" value="PfkB"/>
    <property type="match status" value="1"/>
</dbReference>
<evidence type="ECO:0000256" key="2">
    <source>
        <dbReference type="ARBA" id="ARBA00012035"/>
    </source>
</evidence>
<keyword evidence="11 12" id="KW-0119">Carbohydrate metabolism</keyword>
<dbReference type="HAMAP" id="MF_01987">
    <property type="entry name" value="Ribokinase"/>
    <property type="match status" value="1"/>
</dbReference>
<comment type="subcellular location">
    <subcellularLocation>
        <location evidence="12">Cytoplasm</location>
    </subcellularLocation>
    <subcellularLocation>
        <location evidence="12">Nucleus</location>
    </subcellularLocation>
</comment>
<dbReference type="PROSITE" id="PS00584">
    <property type="entry name" value="PFKB_KINASES_2"/>
    <property type="match status" value="1"/>
</dbReference>
<evidence type="ECO:0000256" key="8">
    <source>
        <dbReference type="ARBA" id="ARBA00022840"/>
    </source>
</evidence>
<proteinExistence type="inferred from homology"/>
<feature type="binding site" evidence="12">
    <location>
        <begin position="268"/>
        <end position="269"/>
    </location>
    <ligand>
        <name>ATP</name>
        <dbReference type="ChEBI" id="CHEBI:30616"/>
    </ligand>
</feature>
<keyword evidence="7 12" id="KW-0418">Kinase</keyword>
<organism evidence="14 15">
    <name type="scientific">Eeniella nana</name>
    <name type="common">Yeast</name>
    <name type="synonym">Brettanomyces nanus</name>
    <dbReference type="NCBI Taxonomy" id="13502"/>
    <lineage>
        <taxon>Eukaryota</taxon>
        <taxon>Fungi</taxon>
        <taxon>Dikarya</taxon>
        <taxon>Ascomycota</taxon>
        <taxon>Saccharomycotina</taxon>
        <taxon>Pichiomycetes</taxon>
        <taxon>Pichiales</taxon>
        <taxon>Pichiaceae</taxon>
        <taxon>Brettanomyces</taxon>
    </lineage>
</organism>
<keyword evidence="8 12" id="KW-0067">ATP-binding</keyword>
<comment type="subunit">
    <text evidence="12">Homodimer.</text>
</comment>
<keyword evidence="5 12" id="KW-0479">Metal-binding</keyword>
<dbReference type="UniPathway" id="UPA00916">
    <property type="reaction ID" value="UER00889"/>
</dbReference>
<dbReference type="InterPro" id="IPR011877">
    <property type="entry name" value="Ribokinase"/>
</dbReference>
<evidence type="ECO:0000256" key="9">
    <source>
        <dbReference type="ARBA" id="ARBA00022842"/>
    </source>
</evidence>
<comment type="cofactor">
    <cofactor evidence="12">
        <name>Mg(2+)</name>
        <dbReference type="ChEBI" id="CHEBI:18420"/>
    </cofactor>
    <text evidence="12">Requires a divalent cation, most likely magnesium in vivo, as an electrophilic catalyst to aid phosphoryl group transfer. It is the chelate of the metal and the nucleotide that is the actual substrate.</text>
</comment>
<evidence type="ECO:0000256" key="6">
    <source>
        <dbReference type="ARBA" id="ARBA00022741"/>
    </source>
</evidence>
<evidence type="ECO:0000256" key="10">
    <source>
        <dbReference type="ARBA" id="ARBA00022958"/>
    </source>
</evidence>
<comment type="similarity">
    <text evidence="12">Belongs to the carbohydrate kinase PfkB family. Ribokinase subfamily.</text>
</comment>
<feature type="binding site" evidence="12">
    <location>
        <begin position="236"/>
        <end position="241"/>
    </location>
    <ligand>
        <name>ATP</name>
        <dbReference type="ChEBI" id="CHEBI:30616"/>
    </ligand>
</feature>
<feature type="binding site" evidence="12">
    <location>
        <begin position="37"/>
        <end position="41"/>
    </location>
    <ligand>
        <name>substrate</name>
    </ligand>
</feature>
<comment type="activity regulation">
    <text evidence="12">Activated by a monovalent cation that binds near, but not in, the active site. The most likely occupant of the site in vivo is potassium. Ion binding induces a conformational change that may alter substrate affinity.</text>
</comment>
<feature type="active site" description="Proton acceptor" evidence="12">
    <location>
        <position position="269"/>
    </location>
</feature>
<sequence length="319" mass="34620">MITVIGSLNYDFVTFTSRVHCPGETVLGDAFEQHLGGKGLNETIATARLSPACSKMVRLWGKVGNDLFGEQMISALNDAGVCTSLVSVVPGVSSGSATIIVEHDGGENRIIVIGGANSTLKPTEEEYKAAFKDSAAGDYAIIQNEYPDPIGSIRWLRKNKPEIKIVYNPSPMKPDWVSIEILNMVDYLVVNQGEAKDLWELLKDDKLNLQESVRDFAKFVLQDLQELLSRPDIVITLGGEGCIFTNEKNTVYIPSVKVTSLVDTTGAGDTFLGGFVSQLHSGKSAKDAIEFASVASSMAIQHRGAAESIPVYEQVQKQY</sequence>
<comment type="catalytic activity">
    <reaction evidence="12">
        <text>D-ribose + ATP = D-ribose 5-phosphate + ADP + H(+)</text>
        <dbReference type="Rhea" id="RHEA:13697"/>
        <dbReference type="ChEBI" id="CHEBI:15378"/>
        <dbReference type="ChEBI" id="CHEBI:30616"/>
        <dbReference type="ChEBI" id="CHEBI:47013"/>
        <dbReference type="ChEBI" id="CHEBI:78346"/>
        <dbReference type="ChEBI" id="CHEBI:456216"/>
        <dbReference type="EC" id="2.7.1.15"/>
    </reaction>
</comment>
<evidence type="ECO:0000256" key="7">
    <source>
        <dbReference type="ARBA" id="ARBA00022777"/>
    </source>
</evidence>
<dbReference type="PRINTS" id="PR00990">
    <property type="entry name" value="RIBOKINASE"/>
</dbReference>
<feature type="binding site" evidence="12">
    <location>
        <position position="269"/>
    </location>
    <ligand>
        <name>substrate</name>
    </ligand>
</feature>
<feature type="binding site" evidence="12">
    <location>
        <begin position="9"/>
        <end position="11"/>
    </location>
    <ligand>
        <name>substrate</name>
    </ligand>
</feature>
<dbReference type="GO" id="GO:0005737">
    <property type="term" value="C:cytoplasm"/>
    <property type="evidence" value="ECO:0007669"/>
    <property type="project" value="UniProtKB-SubCell"/>
</dbReference>
<comment type="similarity">
    <text evidence="1">Belongs to the carbohydrate kinase pfkB family.</text>
</comment>
<dbReference type="PANTHER" id="PTHR10584">
    <property type="entry name" value="SUGAR KINASE"/>
    <property type="match status" value="1"/>
</dbReference>
<dbReference type="GO" id="GO:0004747">
    <property type="term" value="F:ribokinase activity"/>
    <property type="evidence" value="ECO:0007669"/>
    <property type="project" value="UniProtKB-UniRule"/>
</dbReference>
<protein>
    <recommendedName>
        <fullName evidence="3 12">Ribokinase</fullName>
        <shortName evidence="12">RK</shortName>
        <ecNumber evidence="2 12">2.7.1.15</ecNumber>
    </recommendedName>
</protein>
<evidence type="ECO:0000259" key="13">
    <source>
        <dbReference type="Pfam" id="PF00294"/>
    </source>
</evidence>
<evidence type="ECO:0000256" key="4">
    <source>
        <dbReference type="ARBA" id="ARBA00022679"/>
    </source>
</evidence>
<dbReference type="InterPro" id="IPR029056">
    <property type="entry name" value="Ribokinase-like"/>
</dbReference>
<feature type="binding site" evidence="12">
    <location>
        <position position="299"/>
    </location>
    <ligand>
        <name>K(+)</name>
        <dbReference type="ChEBI" id="CHEBI:29103"/>
    </ligand>
</feature>
<feature type="domain" description="Carbohydrate kinase PfkB" evidence="13">
    <location>
        <begin position="2"/>
        <end position="310"/>
    </location>
</feature>
<evidence type="ECO:0000256" key="5">
    <source>
        <dbReference type="ARBA" id="ARBA00022723"/>
    </source>
</evidence>
<dbReference type="PANTHER" id="PTHR10584:SF166">
    <property type="entry name" value="RIBOKINASE"/>
    <property type="match status" value="1"/>
</dbReference>
<gene>
    <name evidence="12" type="primary">RBK1</name>
    <name evidence="14" type="ORF">FOA43_001683</name>
</gene>
<comment type="caution">
    <text evidence="12">Lacks conserved residue(s) required for the propagation of feature annotation.</text>
</comment>
<feature type="binding site" evidence="12">
    <location>
        <position position="304"/>
    </location>
    <ligand>
        <name>K(+)</name>
        <dbReference type="ChEBI" id="CHEBI:29103"/>
    </ligand>
</feature>
<feature type="binding site" evidence="12">
    <location>
        <position position="263"/>
    </location>
    <ligand>
        <name>K(+)</name>
        <dbReference type="ChEBI" id="CHEBI:29103"/>
    </ligand>
</feature>
<accession>A0A875RYW9</accession>
<keyword evidence="6 12" id="KW-0547">Nucleotide-binding</keyword>
<dbReference type="GO" id="GO:0005524">
    <property type="term" value="F:ATP binding"/>
    <property type="evidence" value="ECO:0007669"/>
    <property type="project" value="UniProtKB-UniRule"/>
</dbReference>
<dbReference type="GO" id="GO:0046872">
    <property type="term" value="F:metal ion binding"/>
    <property type="evidence" value="ECO:0007669"/>
    <property type="project" value="UniProtKB-KW"/>
</dbReference>
<dbReference type="Proteomes" id="UP000662931">
    <property type="component" value="Chromosome 1"/>
</dbReference>